<gene>
    <name evidence="2" type="ORF">HD597_010715</name>
</gene>
<organism evidence="2 3">
    <name type="scientific">Nonomuraea thailandensis</name>
    <dbReference type="NCBI Taxonomy" id="1188745"/>
    <lineage>
        <taxon>Bacteria</taxon>
        <taxon>Bacillati</taxon>
        <taxon>Actinomycetota</taxon>
        <taxon>Actinomycetes</taxon>
        <taxon>Streptosporangiales</taxon>
        <taxon>Streptosporangiaceae</taxon>
        <taxon>Nonomuraea</taxon>
    </lineage>
</organism>
<proteinExistence type="predicted"/>
<name>A0A9X2GTM0_9ACTN</name>
<reference evidence="2" key="1">
    <citation type="submission" date="2022-06" db="EMBL/GenBank/DDBJ databases">
        <title>Sequencing the genomes of 1000 actinobacteria strains.</title>
        <authorList>
            <person name="Klenk H.-P."/>
        </authorList>
    </citation>
    <scope>NUCLEOTIDE SEQUENCE</scope>
    <source>
        <strain evidence="2">DSM 46694</strain>
    </source>
</reference>
<keyword evidence="3" id="KW-1185">Reference proteome</keyword>
<protein>
    <submittedName>
        <fullName evidence="2">Uncharacterized protein</fullName>
    </submittedName>
</protein>
<dbReference type="AlphaFoldDB" id="A0A9X2GTM0"/>
<dbReference type="Proteomes" id="UP001139648">
    <property type="component" value="Unassembled WGS sequence"/>
</dbReference>
<feature type="transmembrane region" description="Helical" evidence="1">
    <location>
        <begin position="44"/>
        <end position="63"/>
    </location>
</feature>
<dbReference type="RefSeq" id="WP_253755494.1">
    <property type="nucleotide sequence ID" value="NZ_BAABKA010000006.1"/>
</dbReference>
<sequence>MFRLLAILAATAPSFSSAFMLVECGWFAYEVVQPAPAAVAVWSTAGYAAQLLPVVLAFLALWAPRWLPKAGAIAAAVTLAANALTFAVPYASPCAAPAGLWVPVICSAAALVALLLSRPEPPLPGRLAALWSAVVLLALGQTLVRTFTGEDFTCWADLTGDWALVQMRLDTAQHLHHWVSVAAIGAVLARRRAAPFLGLVLLVPALYMPAAWFLSGAGHGCSSTLALFTWPYLLAGVLALLSAVRLTRQPQ</sequence>
<keyword evidence="1" id="KW-0472">Membrane</keyword>
<comment type="caution">
    <text evidence="2">The sequence shown here is derived from an EMBL/GenBank/DDBJ whole genome shotgun (WGS) entry which is preliminary data.</text>
</comment>
<accession>A0A9X2GTM0</accession>
<feature type="transmembrane region" description="Helical" evidence="1">
    <location>
        <begin position="227"/>
        <end position="246"/>
    </location>
</feature>
<keyword evidence="1" id="KW-0812">Transmembrane</keyword>
<evidence type="ECO:0000313" key="2">
    <source>
        <dbReference type="EMBL" id="MCP2363695.1"/>
    </source>
</evidence>
<feature type="transmembrane region" description="Helical" evidence="1">
    <location>
        <begin position="196"/>
        <end position="215"/>
    </location>
</feature>
<evidence type="ECO:0000313" key="3">
    <source>
        <dbReference type="Proteomes" id="UP001139648"/>
    </source>
</evidence>
<feature type="transmembrane region" description="Helical" evidence="1">
    <location>
        <begin position="70"/>
        <end position="92"/>
    </location>
</feature>
<feature type="transmembrane region" description="Helical" evidence="1">
    <location>
        <begin position="128"/>
        <end position="148"/>
    </location>
</feature>
<feature type="transmembrane region" description="Helical" evidence="1">
    <location>
        <begin position="98"/>
        <end position="116"/>
    </location>
</feature>
<dbReference type="EMBL" id="JAMZEB010000002">
    <property type="protein sequence ID" value="MCP2363695.1"/>
    <property type="molecule type" value="Genomic_DNA"/>
</dbReference>
<evidence type="ECO:0000256" key="1">
    <source>
        <dbReference type="SAM" id="Phobius"/>
    </source>
</evidence>
<keyword evidence="1" id="KW-1133">Transmembrane helix</keyword>